<organism evidence="2 3">
    <name type="scientific">Rosa chinensis</name>
    <name type="common">China rose</name>
    <dbReference type="NCBI Taxonomy" id="74649"/>
    <lineage>
        <taxon>Eukaryota</taxon>
        <taxon>Viridiplantae</taxon>
        <taxon>Streptophyta</taxon>
        <taxon>Embryophyta</taxon>
        <taxon>Tracheophyta</taxon>
        <taxon>Spermatophyta</taxon>
        <taxon>Magnoliopsida</taxon>
        <taxon>eudicotyledons</taxon>
        <taxon>Gunneridae</taxon>
        <taxon>Pentapetalae</taxon>
        <taxon>rosids</taxon>
        <taxon>fabids</taxon>
        <taxon>Rosales</taxon>
        <taxon>Rosaceae</taxon>
        <taxon>Rosoideae</taxon>
        <taxon>Rosoideae incertae sedis</taxon>
        <taxon>Rosa</taxon>
    </lineage>
</organism>
<dbReference type="AlphaFoldDB" id="A0A2P6QIG8"/>
<evidence type="ECO:0000313" key="2">
    <source>
        <dbReference type="EMBL" id="PRQ33953.1"/>
    </source>
</evidence>
<gene>
    <name evidence="2" type="ORF">RchiOBHm_Chr5g0063431</name>
</gene>
<accession>A0A2P6QIG8</accession>
<sequence length="92" mass="10303">MRLEAAQHFHLYPISTLPLTPPGSHHRRRLPLPLTPPQPLITKTPSTEKSSQTPSHHDLNPHPPPILDREASFSSSSLYYRTHPGFPAQEAS</sequence>
<name>A0A2P6QIG8_ROSCH</name>
<keyword evidence="3" id="KW-1185">Reference proteome</keyword>
<dbReference type="Gramene" id="PRQ33953">
    <property type="protein sequence ID" value="PRQ33953"/>
    <property type="gene ID" value="RchiOBHm_Chr5g0063431"/>
</dbReference>
<reference evidence="2 3" key="1">
    <citation type="journal article" date="2018" name="Nat. Genet.">
        <title>The Rosa genome provides new insights in the design of modern roses.</title>
        <authorList>
            <person name="Bendahmane M."/>
        </authorList>
    </citation>
    <scope>NUCLEOTIDE SEQUENCE [LARGE SCALE GENOMIC DNA]</scope>
    <source>
        <strain evidence="3">cv. Old Blush</strain>
    </source>
</reference>
<comment type="caution">
    <text evidence="2">The sequence shown here is derived from an EMBL/GenBank/DDBJ whole genome shotgun (WGS) entry which is preliminary data.</text>
</comment>
<feature type="region of interest" description="Disordered" evidence="1">
    <location>
        <begin position="12"/>
        <end position="92"/>
    </location>
</feature>
<dbReference type="EMBL" id="PDCK01000043">
    <property type="protein sequence ID" value="PRQ33953.1"/>
    <property type="molecule type" value="Genomic_DNA"/>
</dbReference>
<proteinExistence type="predicted"/>
<protein>
    <submittedName>
        <fullName evidence="2">Uncharacterized protein</fullName>
    </submittedName>
</protein>
<dbReference type="Proteomes" id="UP000238479">
    <property type="component" value="Chromosome 5"/>
</dbReference>
<evidence type="ECO:0000313" key="3">
    <source>
        <dbReference type="Proteomes" id="UP000238479"/>
    </source>
</evidence>
<evidence type="ECO:0000256" key="1">
    <source>
        <dbReference type="SAM" id="MobiDB-lite"/>
    </source>
</evidence>